<dbReference type="EMBL" id="BMAT01003935">
    <property type="protein sequence ID" value="GFR65141.1"/>
    <property type="molecule type" value="Genomic_DNA"/>
</dbReference>
<comment type="subcellular location">
    <subcellularLocation>
        <location evidence="1">Mitochondrion inner membrane</location>
    </subcellularLocation>
</comment>
<proteinExistence type="predicted"/>
<dbReference type="Proteomes" id="UP000762676">
    <property type="component" value="Unassembled WGS sequence"/>
</dbReference>
<evidence type="ECO:0000313" key="6">
    <source>
        <dbReference type="Proteomes" id="UP000762676"/>
    </source>
</evidence>
<keyword evidence="2" id="KW-0677">Repeat</keyword>
<accession>A0AAV4EX68</accession>
<sequence length="133" mass="15102">MAALRSWQRLFSSVLRNHGSVRSFSSRRVISTKGMKYLLASATGFGSLAVYQAFCRKNNWTTLPAVQAAKDEDEDESPGKTKETNYREMRFRQFASVEYDGNIYMTPQDFLESVTEESPRVKLESLSVDTIAL</sequence>
<reference evidence="5 6" key="1">
    <citation type="journal article" date="2021" name="Elife">
        <title>Chloroplast acquisition without the gene transfer in kleptoplastic sea slugs, Plakobranchus ocellatus.</title>
        <authorList>
            <person name="Maeda T."/>
            <person name="Takahashi S."/>
            <person name="Yoshida T."/>
            <person name="Shimamura S."/>
            <person name="Takaki Y."/>
            <person name="Nagai Y."/>
            <person name="Toyoda A."/>
            <person name="Suzuki Y."/>
            <person name="Arimoto A."/>
            <person name="Ishii H."/>
            <person name="Satoh N."/>
            <person name="Nishiyama T."/>
            <person name="Hasebe M."/>
            <person name="Maruyama T."/>
            <person name="Minagawa J."/>
            <person name="Obokata J."/>
            <person name="Shigenobu S."/>
        </authorList>
    </citation>
    <scope>NUCLEOTIDE SEQUENCE [LARGE SCALE GENOMIC DNA]</scope>
</reference>
<comment type="caution">
    <text evidence="5">The sequence shown here is derived from an EMBL/GenBank/DDBJ whole genome shotgun (WGS) entry which is preliminary data.</text>
</comment>
<dbReference type="GO" id="GO:0036444">
    <property type="term" value="P:calcium import into the mitochondrion"/>
    <property type="evidence" value="ECO:0007669"/>
    <property type="project" value="TreeGrafter"/>
</dbReference>
<feature type="region of interest" description="Disordered" evidence="4">
    <location>
        <begin position="66"/>
        <end position="85"/>
    </location>
</feature>
<keyword evidence="6" id="KW-1185">Reference proteome</keyword>
<dbReference type="PANTHER" id="PTHR12294">
    <property type="entry name" value="EF HAND DOMAIN FAMILY A1,A2-RELATED"/>
    <property type="match status" value="1"/>
</dbReference>
<organism evidence="5 6">
    <name type="scientific">Elysia marginata</name>
    <dbReference type="NCBI Taxonomy" id="1093978"/>
    <lineage>
        <taxon>Eukaryota</taxon>
        <taxon>Metazoa</taxon>
        <taxon>Spiralia</taxon>
        <taxon>Lophotrochozoa</taxon>
        <taxon>Mollusca</taxon>
        <taxon>Gastropoda</taxon>
        <taxon>Heterobranchia</taxon>
        <taxon>Euthyneura</taxon>
        <taxon>Panpulmonata</taxon>
        <taxon>Sacoglossa</taxon>
        <taxon>Placobranchoidea</taxon>
        <taxon>Plakobranchidae</taxon>
        <taxon>Elysia</taxon>
    </lineage>
</organism>
<evidence type="ECO:0000256" key="1">
    <source>
        <dbReference type="ARBA" id="ARBA00004273"/>
    </source>
</evidence>
<gene>
    <name evidence="5" type="ORF">ElyMa_001940900</name>
</gene>
<name>A0AAV4EX68_9GAST</name>
<dbReference type="GO" id="GO:1990246">
    <property type="term" value="C:uniplex complex"/>
    <property type="evidence" value="ECO:0007669"/>
    <property type="project" value="TreeGrafter"/>
</dbReference>
<evidence type="ECO:0000256" key="3">
    <source>
        <dbReference type="ARBA" id="ARBA00023136"/>
    </source>
</evidence>
<keyword evidence="3" id="KW-0472">Membrane</keyword>
<evidence type="ECO:0000313" key="5">
    <source>
        <dbReference type="EMBL" id="GFR65141.1"/>
    </source>
</evidence>
<dbReference type="InterPro" id="IPR039800">
    <property type="entry name" value="MICU1/2/3"/>
</dbReference>
<protein>
    <submittedName>
        <fullName evidence="5">Calcium uptake protein 3, mitochondrial</fullName>
    </submittedName>
</protein>
<dbReference type="PANTHER" id="PTHR12294:SF13">
    <property type="entry name" value="MITOCHONDRIAL CALCIUM UPTAKE 3, ISOFORM D"/>
    <property type="match status" value="1"/>
</dbReference>
<dbReference type="AlphaFoldDB" id="A0AAV4EX68"/>
<evidence type="ECO:0000256" key="2">
    <source>
        <dbReference type="ARBA" id="ARBA00022737"/>
    </source>
</evidence>
<dbReference type="GO" id="GO:0051560">
    <property type="term" value="P:mitochondrial calcium ion homeostasis"/>
    <property type="evidence" value="ECO:0007669"/>
    <property type="project" value="TreeGrafter"/>
</dbReference>
<dbReference type="GO" id="GO:0005509">
    <property type="term" value="F:calcium ion binding"/>
    <property type="evidence" value="ECO:0007669"/>
    <property type="project" value="InterPro"/>
</dbReference>
<evidence type="ECO:0000256" key="4">
    <source>
        <dbReference type="SAM" id="MobiDB-lite"/>
    </source>
</evidence>